<sequence length="45" mass="5334">MTMECSDCEWITYMGHHKDCSRYDKEQQEKLEAQMKEDEGTPYGA</sequence>
<feature type="region of interest" description="Disordered" evidence="1">
    <location>
        <begin position="24"/>
        <end position="45"/>
    </location>
</feature>
<name>A0A0F9VAE6_9ZZZZ</name>
<reference evidence="2" key="1">
    <citation type="journal article" date="2015" name="Nature">
        <title>Complex archaea that bridge the gap between prokaryotes and eukaryotes.</title>
        <authorList>
            <person name="Spang A."/>
            <person name="Saw J.H."/>
            <person name="Jorgensen S.L."/>
            <person name="Zaremba-Niedzwiedzka K."/>
            <person name="Martijn J."/>
            <person name="Lind A.E."/>
            <person name="van Eijk R."/>
            <person name="Schleper C."/>
            <person name="Guy L."/>
            <person name="Ettema T.J."/>
        </authorList>
    </citation>
    <scope>NUCLEOTIDE SEQUENCE</scope>
</reference>
<comment type="caution">
    <text evidence="2">The sequence shown here is derived from an EMBL/GenBank/DDBJ whole genome shotgun (WGS) entry which is preliminary data.</text>
</comment>
<protein>
    <submittedName>
        <fullName evidence="2">Uncharacterized protein</fullName>
    </submittedName>
</protein>
<feature type="compositionally biased region" description="Basic and acidic residues" evidence="1">
    <location>
        <begin position="24"/>
        <end position="39"/>
    </location>
</feature>
<dbReference type="EMBL" id="LAZR01000401">
    <property type="protein sequence ID" value="KKN70526.1"/>
    <property type="molecule type" value="Genomic_DNA"/>
</dbReference>
<evidence type="ECO:0000256" key="1">
    <source>
        <dbReference type="SAM" id="MobiDB-lite"/>
    </source>
</evidence>
<organism evidence="2">
    <name type="scientific">marine sediment metagenome</name>
    <dbReference type="NCBI Taxonomy" id="412755"/>
    <lineage>
        <taxon>unclassified sequences</taxon>
        <taxon>metagenomes</taxon>
        <taxon>ecological metagenomes</taxon>
    </lineage>
</organism>
<evidence type="ECO:0000313" key="2">
    <source>
        <dbReference type="EMBL" id="KKN70526.1"/>
    </source>
</evidence>
<proteinExistence type="predicted"/>
<gene>
    <name evidence="2" type="ORF">LCGC14_0429570</name>
</gene>
<accession>A0A0F9VAE6</accession>
<dbReference type="AlphaFoldDB" id="A0A0F9VAE6"/>